<keyword evidence="2" id="KW-1185">Reference proteome</keyword>
<gene>
    <name evidence="1" type="ORF">ACFFGS_07880</name>
</gene>
<protein>
    <submittedName>
        <fullName evidence="1">Uncharacterized protein</fullName>
    </submittedName>
</protein>
<comment type="caution">
    <text evidence="1">The sequence shown here is derived from an EMBL/GenBank/DDBJ whole genome shotgun (WGS) entry which is preliminary data.</text>
</comment>
<evidence type="ECO:0000313" key="1">
    <source>
        <dbReference type="EMBL" id="MFC0424033.1"/>
    </source>
</evidence>
<dbReference type="Proteomes" id="UP001589855">
    <property type="component" value="Unassembled WGS sequence"/>
</dbReference>
<dbReference type="EMBL" id="JBHLUK010000065">
    <property type="protein sequence ID" value="MFC0424033.1"/>
    <property type="molecule type" value="Genomic_DNA"/>
</dbReference>
<sequence length="45" mass="5119">MLMNGATPIKRRGANLDHCMAGSRQLVPVDCQLQHWLIIRVEQAF</sequence>
<accession>A0ABV6K3J9</accession>
<reference evidence="1 2" key="1">
    <citation type="submission" date="2024-09" db="EMBL/GenBank/DDBJ databases">
        <authorList>
            <person name="Sun Q."/>
            <person name="Mori K."/>
        </authorList>
    </citation>
    <scope>NUCLEOTIDE SEQUENCE [LARGE SCALE GENOMIC DNA]</scope>
    <source>
        <strain evidence="1 2">TBRC 4575</strain>
    </source>
</reference>
<evidence type="ECO:0000313" key="2">
    <source>
        <dbReference type="Proteomes" id="UP001589855"/>
    </source>
</evidence>
<dbReference type="RefSeq" id="WP_225425654.1">
    <property type="nucleotide sequence ID" value="NZ_BJDZ01000018.1"/>
</dbReference>
<name>A0ABV6K3J9_9LACO</name>
<proteinExistence type="predicted"/>
<organism evidence="1 2">
    <name type="scientific">Lactiplantibacillus plajomi</name>
    <dbReference type="NCBI Taxonomy" id="1457217"/>
    <lineage>
        <taxon>Bacteria</taxon>
        <taxon>Bacillati</taxon>
        <taxon>Bacillota</taxon>
        <taxon>Bacilli</taxon>
        <taxon>Lactobacillales</taxon>
        <taxon>Lactobacillaceae</taxon>
        <taxon>Lactiplantibacillus</taxon>
    </lineage>
</organism>